<dbReference type="AlphaFoldDB" id="A0A0P0Z2P9"/>
<feature type="compositionally biased region" description="Basic and acidic residues" evidence="1">
    <location>
        <begin position="112"/>
        <end position="125"/>
    </location>
</feature>
<dbReference type="EMBL" id="LC066377">
    <property type="protein sequence ID" value="BAT28260.1"/>
    <property type="molecule type" value="Genomic_DNA"/>
</dbReference>
<evidence type="ECO:0000256" key="1">
    <source>
        <dbReference type="SAM" id="MobiDB-lite"/>
    </source>
</evidence>
<dbReference type="OrthoDB" id="7949760at2"/>
<proteinExistence type="predicted"/>
<accession>A0A0P0Z2P9</accession>
<reference evidence="2" key="1">
    <citation type="journal article" date="2015" name="Proc. Natl. Acad. Sci. U.S.A.">
        <title>Bacterial clade with the ribosomal RNA operon on a small plasmid rather than the chromosome.</title>
        <authorList>
            <person name="Anda M."/>
            <person name="Ohtsubo Y."/>
            <person name="Okubo T."/>
            <person name="Sugawara M."/>
            <person name="Nagata Y."/>
            <person name="Tsuda M."/>
            <person name="Minamisawa K."/>
            <person name="Mitsui H."/>
        </authorList>
    </citation>
    <scope>NUCLEOTIDE SEQUENCE</scope>
    <source>
        <strain evidence="2">JCM 14755</strain>
    </source>
</reference>
<dbReference type="RefSeq" id="WP_062226265.1">
    <property type="nucleotide sequence ID" value="NZ_BBWR01000002.1"/>
</dbReference>
<sequence length="169" mass="18842">MSTRIKDEARILDTSERELVEATHHPALQAASQSDLRDTLGRLRERRDRAQALASRARRNARRGGGFDHDNSGMRQKAGLLAEAVRRLNKELARRKAAERRAGLQDNAARALELKRAAGRPERPGAGRTRNRGMQPVESDKTRKIGSSMEAGRVSQFVRDAQAKRDARG</sequence>
<feature type="region of interest" description="Disordered" evidence="1">
    <location>
        <begin position="110"/>
        <end position="169"/>
    </location>
</feature>
<feature type="region of interest" description="Disordered" evidence="1">
    <location>
        <begin position="49"/>
        <end position="75"/>
    </location>
</feature>
<name>A0A0P0Z2P9_9HYPH</name>
<evidence type="ECO:0000313" key="2">
    <source>
        <dbReference type="EMBL" id="BAT28260.1"/>
    </source>
</evidence>
<organism evidence="2">
    <name type="scientific">Aureimonas frigidaquae</name>
    <dbReference type="NCBI Taxonomy" id="424757"/>
    <lineage>
        <taxon>Bacteria</taxon>
        <taxon>Pseudomonadati</taxon>
        <taxon>Pseudomonadota</taxon>
        <taxon>Alphaproteobacteria</taxon>
        <taxon>Hyphomicrobiales</taxon>
        <taxon>Aurantimonadaceae</taxon>
        <taxon>Aureimonas</taxon>
    </lineage>
</organism>
<protein>
    <submittedName>
        <fullName evidence="2">Uncharacterized protein</fullName>
    </submittedName>
</protein>